<dbReference type="EMBL" id="BNJG01000002">
    <property type="protein sequence ID" value="GHO57166.1"/>
    <property type="molecule type" value="Genomic_DNA"/>
</dbReference>
<evidence type="ECO:0000313" key="2">
    <source>
        <dbReference type="Proteomes" id="UP000654345"/>
    </source>
</evidence>
<name>A0ABQ3UWT6_9CHLR</name>
<comment type="caution">
    <text evidence="1">The sequence shown here is derived from an EMBL/GenBank/DDBJ whole genome shotgun (WGS) entry which is preliminary data.</text>
</comment>
<organism evidence="1 2">
    <name type="scientific">Ktedonobacter robiniae</name>
    <dbReference type="NCBI Taxonomy" id="2778365"/>
    <lineage>
        <taxon>Bacteria</taxon>
        <taxon>Bacillati</taxon>
        <taxon>Chloroflexota</taxon>
        <taxon>Ktedonobacteria</taxon>
        <taxon>Ktedonobacterales</taxon>
        <taxon>Ktedonobacteraceae</taxon>
        <taxon>Ktedonobacter</taxon>
    </lineage>
</organism>
<protein>
    <submittedName>
        <fullName evidence="1">Uncharacterized protein</fullName>
    </submittedName>
</protein>
<accession>A0ABQ3UWT6</accession>
<keyword evidence="2" id="KW-1185">Reference proteome</keyword>
<sequence length="65" mass="7261">MERSHSRERKDKGSHFLLSSYAETNVTHVTSASSPFGDTRSGFRIGVRPFCLMHHIAALRVEDGS</sequence>
<dbReference type="Proteomes" id="UP000654345">
    <property type="component" value="Unassembled WGS sequence"/>
</dbReference>
<gene>
    <name evidence="1" type="ORF">KSB_56410</name>
</gene>
<reference evidence="1 2" key="1">
    <citation type="journal article" date="2021" name="Int. J. Syst. Evol. Microbiol.">
        <title>Reticulibacter mediterranei gen. nov., sp. nov., within the new family Reticulibacteraceae fam. nov., and Ktedonospora formicarum gen. nov., sp. nov., Ktedonobacter robiniae sp. nov., Dictyobacter formicarum sp. nov. and Dictyobacter arantiisoli sp. nov., belonging to the class Ktedonobacteria.</title>
        <authorList>
            <person name="Yabe S."/>
            <person name="Zheng Y."/>
            <person name="Wang C.M."/>
            <person name="Sakai Y."/>
            <person name="Abe K."/>
            <person name="Yokota A."/>
            <person name="Donadio S."/>
            <person name="Cavaletti L."/>
            <person name="Monciardini P."/>
        </authorList>
    </citation>
    <scope>NUCLEOTIDE SEQUENCE [LARGE SCALE GENOMIC DNA]</scope>
    <source>
        <strain evidence="1 2">SOSP1-30</strain>
    </source>
</reference>
<proteinExistence type="predicted"/>
<evidence type="ECO:0000313" key="1">
    <source>
        <dbReference type="EMBL" id="GHO57166.1"/>
    </source>
</evidence>